<sequence length="254" mass="29058">MKIFDSHAHYNDERFNGDREILLQDLHNNGVELIMNVSADMKEAEECIALAEKYDYIYASVGVHPHYVGKMTDKDILTLENLAKNKKVKAIGEIGLDYHYDNSPRDLQQKWFKAQLELAQKINLPIIIHSREASQETFDIIEKSEVRDGVIHCFSGSSELAKEYIKLGFYIGIGGSLTFKNARKTVEVVEEIPLDKIVIETDCPYLSPMPHRGERNQSLYLTYVIDKIAEIKNIDTTLVSDVTFNNAKELYKIN</sequence>
<dbReference type="EMBL" id="LJHD01000305">
    <property type="protein sequence ID" value="ONI38066.1"/>
    <property type="molecule type" value="Genomic_DNA"/>
</dbReference>
<reference evidence="1" key="1">
    <citation type="submission" date="2016-08" db="EMBL/GenBank/DDBJ databases">
        <authorList>
            <person name="Ngugi D.K."/>
            <person name="Miyake S."/>
            <person name="Stingl U."/>
        </authorList>
    </citation>
    <scope>NUCLEOTIDE SEQUENCE</scope>
    <source>
        <strain evidence="1">SCG-D08WGA-EpuloA1</strain>
    </source>
</reference>
<protein>
    <submittedName>
        <fullName evidence="1">Hydrolase TatD</fullName>
    </submittedName>
</protein>
<accession>A0ACC8X7V5</accession>
<dbReference type="Proteomes" id="UP000188637">
    <property type="component" value="Unassembled WGS sequence"/>
</dbReference>
<comment type="caution">
    <text evidence="1">The sequence shown here is derived from an EMBL/GenBank/DDBJ whole genome shotgun (WGS) entry which is preliminary data.</text>
</comment>
<evidence type="ECO:0000313" key="1">
    <source>
        <dbReference type="EMBL" id="ONI38066.1"/>
    </source>
</evidence>
<name>A0ACC8X7V5_9FIRM</name>
<keyword evidence="1" id="KW-0378">Hydrolase</keyword>
<organism evidence="1 2">
    <name type="scientific">Candidatus Epulonipiscium fishelsonii</name>
    <dbReference type="NCBI Taxonomy" id="77094"/>
    <lineage>
        <taxon>Bacteria</taxon>
        <taxon>Bacillati</taxon>
        <taxon>Bacillota</taxon>
        <taxon>Clostridia</taxon>
        <taxon>Lachnospirales</taxon>
        <taxon>Lachnospiraceae</taxon>
        <taxon>Candidatus Epulonipiscium</taxon>
    </lineage>
</organism>
<proteinExistence type="predicted"/>
<keyword evidence="2" id="KW-1185">Reference proteome</keyword>
<gene>
    <name evidence="1" type="ORF">AN640_02940</name>
</gene>
<evidence type="ECO:0000313" key="2">
    <source>
        <dbReference type="Proteomes" id="UP000188637"/>
    </source>
</evidence>